<proteinExistence type="predicted"/>
<dbReference type="Pfam" id="PF05368">
    <property type="entry name" value="NmrA"/>
    <property type="match status" value="1"/>
</dbReference>
<evidence type="ECO:0000259" key="1">
    <source>
        <dbReference type="Pfam" id="PF05368"/>
    </source>
</evidence>
<dbReference type="PANTHER" id="PTHR43162:SF1">
    <property type="entry name" value="PRESTALK A DIFFERENTIATION PROTEIN A"/>
    <property type="match status" value="1"/>
</dbReference>
<reference evidence="3" key="1">
    <citation type="submission" date="2016-10" db="EMBL/GenBank/DDBJ databases">
        <authorList>
            <person name="Varghese N."/>
            <person name="Submissions S."/>
        </authorList>
    </citation>
    <scope>NUCLEOTIDE SEQUENCE [LARGE SCALE GENOMIC DNA]</scope>
    <source>
        <strain evidence="3">DSM 17101</strain>
    </source>
</reference>
<dbReference type="Proteomes" id="UP000199317">
    <property type="component" value="Unassembled WGS sequence"/>
</dbReference>
<dbReference type="RefSeq" id="WP_092834821.1">
    <property type="nucleotide sequence ID" value="NZ_CP028290.1"/>
</dbReference>
<protein>
    <submittedName>
        <fullName evidence="2">Uncharacterized conserved protein YbjT, contains NAD(P)-binding and DUF2867 domains</fullName>
    </submittedName>
</protein>
<evidence type="ECO:0000313" key="2">
    <source>
        <dbReference type="EMBL" id="SDP46102.1"/>
    </source>
</evidence>
<evidence type="ECO:0000313" key="3">
    <source>
        <dbReference type="Proteomes" id="UP000199317"/>
    </source>
</evidence>
<dbReference type="AlphaFoldDB" id="A0A1H0SWA8"/>
<dbReference type="EMBL" id="FNJL01000013">
    <property type="protein sequence ID" value="SDP46102.1"/>
    <property type="molecule type" value="Genomic_DNA"/>
</dbReference>
<keyword evidence="3" id="KW-1185">Reference proteome</keyword>
<feature type="domain" description="NmrA-like" evidence="1">
    <location>
        <begin position="10"/>
        <end position="288"/>
    </location>
</feature>
<gene>
    <name evidence="2" type="ORF">SAMN04489708_113107</name>
</gene>
<dbReference type="Gene3D" id="3.40.50.720">
    <property type="entry name" value="NAD(P)-binding Rossmann-like Domain"/>
    <property type="match status" value="1"/>
</dbReference>
<name>A0A1H0SWA8_9BURK</name>
<accession>A0A1H0SWA8</accession>
<dbReference type="SUPFAM" id="SSF51735">
    <property type="entry name" value="NAD(P)-binding Rossmann-fold domains"/>
    <property type="match status" value="1"/>
</dbReference>
<dbReference type="InterPro" id="IPR051604">
    <property type="entry name" value="Ergot_Alk_Oxidoreductase"/>
</dbReference>
<dbReference type="InterPro" id="IPR036291">
    <property type="entry name" value="NAD(P)-bd_dom_sf"/>
</dbReference>
<dbReference type="InterPro" id="IPR008030">
    <property type="entry name" value="NmrA-like"/>
</dbReference>
<dbReference type="PANTHER" id="PTHR43162">
    <property type="match status" value="1"/>
</dbReference>
<dbReference type="OrthoDB" id="118015at2"/>
<organism evidence="2 3">
    <name type="scientific">Paracidovorax cattleyae</name>
    <dbReference type="NCBI Taxonomy" id="80868"/>
    <lineage>
        <taxon>Bacteria</taxon>
        <taxon>Pseudomonadati</taxon>
        <taxon>Pseudomonadota</taxon>
        <taxon>Betaproteobacteria</taxon>
        <taxon>Burkholderiales</taxon>
        <taxon>Comamonadaceae</taxon>
        <taxon>Paracidovorax</taxon>
    </lineage>
</organism>
<sequence>MTTPDPSRPLVLVYLAAGVQGSAVVRAALARGCRVRALVRDRSRAPHFAFSTQERVEWVAADLEDADALYAASIGVGHAVLQIPTGPADRMAAQARNAAVASVAAGLRFVVLRLAGASRPAPCSESSFVGNWAVENALRRAGLSFAGVRPTMYLDNLLKPSARREIVEEGIFAPPMAACQRIAWTSVDDCARAAILLMERGATGDYRVAGARSLDGHALAAGVAAGLGRPVAYRAQPSAALGAGMGQRIAGKFRYFADHPGEADAMLSRPFASCAALEGFVPTDVEEWVRLHRHAFLGDAA</sequence>